<comment type="caution">
    <text evidence="1">The sequence shown here is derived from an EMBL/GenBank/DDBJ whole genome shotgun (WGS) entry which is preliminary data.</text>
</comment>
<dbReference type="EMBL" id="CM042009">
    <property type="protein sequence ID" value="KAI3791893.1"/>
    <property type="molecule type" value="Genomic_DNA"/>
</dbReference>
<reference evidence="1 2" key="2">
    <citation type="journal article" date="2022" name="Mol. Ecol. Resour.">
        <title>The genomes of chicory, endive, great burdock and yacon provide insights into Asteraceae paleo-polyploidization history and plant inulin production.</title>
        <authorList>
            <person name="Fan W."/>
            <person name="Wang S."/>
            <person name="Wang H."/>
            <person name="Wang A."/>
            <person name="Jiang F."/>
            <person name="Liu H."/>
            <person name="Zhao H."/>
            <person name="Xu D."/>
            <person name="Zhang Y."/>
        </authorList>
    </citation>
    <scope>NUCLEOTIDE SEQUENCE [LARGE SCALE GENOMIC DNA]</scope>
    <source>
        <strain evidence="2">cv. Punajuju</strain>
        <tissue evidence="1">Leaves</tissue>
    </source>
</reference>
<gene>
    <name evidence="1" type="ORF">L2E82_05758</name>
</gene>
<evidence type="ECO:0000313" key="1">
    <source>
        <dbReference type="EMBL" id="KAI3791893.1"/>
    </source>
</evidence>
<name>A0ACB9H8X8_CICIN</name>
<dbReference type="Proteomes" id="UP001055811">
    <property type="component" value="Linkage Group LG01"/>
</dbReference>
<sequence>MQPSPISASLPTVDSNPPLWPLPSGDGGGCLAPLSSFHTCTISSTAFRQRSNTDFSIAFHQGSNNTYL</sequence>
<accession>A0ACB9H8X8</accession>
<organism evidence="1 2">
    <name type="scientific">Cichorium intybus</name>
    <name type="common">Chicory</name>
    <dbReference type="NCBI Taxonomy" id="13427"/>
    <lineage>
        <taxon>Eukaryota</taxon>
        <taxon>Viridiplantae</taxon>
        <taxon>Streptophyta</taxon>
        <taxon>Embryophyta</taxon>
        <taxon>Tracheophyta</taxon>
        <taxon>Spermatophyta</taxon>
        <taxon>Magnoliopsida</taxon>
        <taxon>eudicotyledons</taxon>
        <taxon>Gunneridae</taxon>
        <taxon>Pentapetalae</taxon>
        <taxon>asterids</taxon>
        <taxon>campanulids</taxon>
        <taxon>Asterales</taxon>
        <taxon>Asteraceae</taxon>
        <taxon>Cichorioideae</taxon>
        <taxon>Cichorieae</taxon>
        <taxon>Cichoriinae</taxon>
        <taxon>Cichorium</taxon>
    </lineage>
</organism>
<protein>
    <submittedName>
        <fullName evidence="1">Uncharacterized protein</fullName>
    </submittedName>
</protein>
<evidence type="ECO:0000313" key="2">
    <source>
        <dbReference type="Proteomes" id="UP001055811"/>
    </source>
</evidence>
<keyword evidence="2" id="KW-1185">Reference proteome</keyword>
<proteinExistence type="predicted"/>
<reference evidence="2" key="1">
    <citation type="journal article" date="2022" name="Mol. Ecol. Resour.">
        <title>The genomes of chicory, endive, great burdock and yacon provide insights into Asteraceae palaeo-polyploidization history and plant inulin production.</title>
        <authorList>
            <person name="Fan W."/>
            <person name="Wang S."/>
            <person name="Wang H."/>
            <person name="Wang A."/>
            <person name="Jiang F."/>
            <person name="Liu H."/>
            <person name="Zhao H."/>
            <person name="Xu D."/>
            <person name="Zhang Y."/>
        </authorList>
    </citation>
    <scope>NUCLEOTIDE SEQUENCE [LARGE SCALE GENOMIC DNA]</scope>
    <source>
        <strain evidence="2">cv. Punajuju</strain>
    </source>
</reference>